<dbReference type="InterPro" id="IPR012668">
    <property type="entry name" value="CHP02466"/>
</dbReference>
<evidence type="ECO:0000313" key="5">
    <source>
        <dbReference type="Proteomes" id="UP000240393"/>
    </source>
</evidence>
<dbReference type="SUPFAM" id="SSF51197">
    <property type="entry name" value="Clavaminate synthase-like"/>
    <property type="match status" value="1"/>
</dbReference>
<dbReference type="Proteomes" id="UP000241903">
    <property type="component" value="Segment"/>
</dbReference>
<protein>
    <submittedName>
        <fullName evidence="1">Uncharacterized protein</fullName>
    </submittedName>
</protein>
<reference evidence="4 5" key="1">
    <citation type="journal article" date="2016" name="Virology">
        <title>The genomic content and context of auxiliary metabolic genes in marine cyanomyoviruses.</title>
        <authorList>
            <person name="Crummett L.T."/>
            <person name="Puxty R.J."/>
            <person name="Weihe C."/>
            <person name="Marston M.F."/>
            <person name="Martiny J.B."/>
        </authorList>
    </citation>
    <scope>NUCLEOTIDE SEQUENCE [LARGE SCALE GENOMIC DNA]</scope>
    <source>
        <strain evidence="1">0808SB05</strain>
        <strain evidence="2">0908SB82</strain>
        <strain evidence="3">1109NB16</strain>
    </source>
</reference>
<dbReference type="Gene3D" id="2.60.120.620">
    <property type="entry name" value="q2cbj1_9rhob like domain"/>
    <property type="match status" value="1"/>
</dbReference>
<sequence>MKDFINTVVDVGDIEDTKYGYFHPMFSTPILHVKIDNWIEKKRALLKLFDTHEKNCSLWEETDVFGVETDFHRNLNKNNKNRCNYNAEVADILFDELEFASEAFGIGVVIGAAWFEKSKKGTHHGAHHHGPIGLSAVCFIEYDKNHHTPTIFMNPNCSSVKEYFTPPHVSEGSLIIFPSNIVHYTTPNISDENRIVLAFNMTVAQPAQ</sequence>
<keyword evidence="4" id="KW-1185">Reference proteome</keyword>
<dbReference type="EMBL" id="KU686206">
    <property type="protein sequence ID" value="AOV60640.1"/>
    <property type="molecule type" value="Genomic_DNA"/>
</dbReference>
<dbReference type="EMBL" id="KU686204">
    <property type="protein sequence ID" value="AOV60184.1"/>
    <property type="molecule type" value="Genomic_DNA"/>
</dbReference>
<accession>A0A1D8KNF1</accession>
<dbReference type="Proteomes" id="UP000202784">
    <property type="component" value="Segment"/>
</dbReference>
<dbReference type="OrthoDB" id="12155at10239"/>
<dbReference type="Pfam" id="PF13759">
    <property type="entry name" value="2OG-FeII_Oxy_5"/>
    <property type="match status" value="1"/>
</dbReference>
<dbReference type="GeneID" id="30307620"/>
<dbReference type="KEGG" id="vg:30307620"/>
<proteinExistence type="predicted"/>
<evidence type="ECO:0000313" key="3">
    <source>
        <dbReference type="EMBL" id="AOV60640.1"/>
    </source>
</evidence>
<dbReference type="Proteomes" id="UP000240393">
    <property type="component" value="Segment"/>
</dbReference>
<name>A0A1D8KNF1_9CAUD</name>
<dbReference type="EMBL" id="KU686205">
    <property type="protein sequence ID" value="AOV60412.1"/>
    <property type="molecule type" value="Genomic_DNA"/>
</dbReference>
<dbReference type="RefSeq" id="YP_009322472.1">
    <property type="nucleotide sequence ID" value="NC_031922.1"/>
</dbReference>
<organism evidence="1 5">
    <name type="scientific">Synechococcus phage S-CAM9</name>
    <dbReference type="NCBI Taxonomy" id="1883369"/>
    <lineage>
        <taxon>Viruses</taxon>
        <taxon>Duplodnaviria</taxon>
        <taxon>Heunggongvirae</taxon>
        <taxon>Uroviricota</taxon>
        <taxon>Caudoviricetes</taxon>
        <taxon>Pantevenvirales</taxon>
        <taxon>Kyanoviridae</taxon>
        <taxon>Kanaloavirus</taxon>
        <taxon>Kanaloavirus scam9</taxon>
    </lineage>
</organism>
<evidence type="ECO:0000313" key="4">
    <source>
        <dbReference type="Proteomes" id="UP000202784"/>
    </source>
</evidence>
<evidence type="ECO:0000313" key="2">
    <source>
        <dbReference type="EMBL" id="AOV60412.1"/>
    </source>
</evidence>
<gene>
    <name evidence="3" type="ORF">N161109_037</name>
    <name evidence="1" type="ORF">S050808_037</name>
    <name evidence="2" type="ORF">S820908_037</name>
</gene>
<evidence type="ECO:0000313" key="1">
    <source>
        <dbReference type="EMBL" id="AOV60184.1"/>
    </source>
</evidence>